<dbReference type="AlphaFoldDB" id="A0A6L8MAZ0"/>
<name>A0A6L8MAZ0_ACIBA</name>
<gene>
    <name evidence="1" type="ORF">GSE42_13940</name>
</gene>
<dbReference type="RefSeq" id="WP_031966292.1">
    <property type="nucleotide sequence ID" value="NZ_WWCH01000001.1"/>
</dbReference>
<dbReference type="EMBL" id="WWCH01000001">
    <property type="protein sequence ID" value="MYM79026.1"/>
    <property type="molecule type" value="Genomic_DNA"/>
</dbReference>
<accession>A0A6L8MAZ0</accession>
<sequence>MKPEQFIREFGVDKAREVVEGAPDKTATHWVFRKIPNYYSVDFQSWFHDGEWWDSDCHTEQDLIDSYGEDFVVSLSDLKRLVESLERINKCGGLYGFKTYCNGDYSQEDLQAIRDHESIYGGGE</sequence>
<proteinExistence type="predicted"/>
<reference evidence="1 2" key="1">
    <citation type="journal article" date="2017" name="Ann. Clin. Microbiol. Antimicrob.">
        <title>New eight genes identified at the clinical multidrug-resistant Acinetobacter baumannii DMS06669 strain in a Vietnam hospital.</title>
        <authorList>
            <person name="Si-Tuan N."/>
            <person name="Ngoc H.M."/>
            <person name="Hang P.T.T."/>
            <person name="Nguyen C."/>
            <person name="Van P.H."/>
            <person name="Huong N.T."/>
        </authorList>
    </citation>
    <scope>NUCLEOTIDE SEQUENCE [LARGE SCALE GENOMIC DNA]</scope>
    <source>
        <strain evidence="1 2">DMS06669</strain>
    </source>
</reference>
<protein>
    <submittedName>
        <fullName evidence="1">Uncharacterized protein</fullName>
    </submittedName>
</protein>
<comment type="caution">
    <text evidence="1">The sequence shown here is derived from an EMBL/GenBank/DDBJ whole genome shotgun (WGS) entry which is preliminary data.</text>
</comment>
<organism evidence="1 2">
    <name type="scientific">Acinetobacter baumannii</name>
    <dbReference type="NCBI Taxonomy" id="470"/>
    <lineage>
        <taxon>Bacteria</taxon>
        <taxon>Pseudomonadati</taxon>
        <taxon>Pseudomonadota</taxon>
        <taxon>Gammaproteobacteria</taxon>
        <taxon>Moraxellales</taxon>
        <taxon>Moraxellaceae</taxon>
        <taxon>Acinetobacter</taxon>
        <taxon>Acinetobacter calcoaceticus/baumannii complex</taxon>
    </lineage>
</organism>
<evidence type="ECO:0000313" key="1">
    <source>
        <dbReference type="EMBL" id="MYM79026.1"/>
    </source>
</evidence>
<dbReference type="Proteomes" id="UP000480763">
    <property type="component" value="Unassembled WGS sequence"/>
</dbReference>
<evidence type="ECO:0000313" key="2">
    <source>
        <dbReference type="Proteomes" id="UP000480763"/>
    </source>
</evidence>